<dbReference type="AlphaFoldDB" id="A0A2C5YBD8"/>
<dbReference type="InterPro" id="IPR052583">
    <property type="entry name" value="ATP-helicase/E3_Ub-Ligase"/>
</dbReference>
<dbReference type="Gene3D" id="3.40.50.300">
    <property type="entry name" value="P-loop containing nucleotide triphosphate hydrolases"/>
    <property type="match status" value="1"/>
</dbReference>
<dbReference type="PANTHER" id="PTHR45865:SF1">
    <property type="entry name" value="E3 UBIQUITIN-PROTEIN LIGASE SHPRH"/>
    <property type="match status" value="1"/>
</dbReference>
<evidence type="ECO:0008006" key="4">
    <source>
        <dbReference type="Google" id="ProtNLM"/>
    </source>
</evidence>
<evidence type="ECO:0000313" key="2">
    <source>
        <dbReference type="EMBL" id="PHH64933.1"/>
    </source>
</evidence>
<dbReference type="GO" id="GO:0000209">
    <property type="term" value="P:protein polyubiquitination"/>
    <property type="evidence" value="ECO:0007669"/>
    <property type="project" value="TreeGrafter"/>
</dbReference>
<protein>
    <recommendedName>
        <fullName evidence="4">RING-type domain-containing protein</fullName>
    </recommendedName>
</protein>
<keyword evidence="3" id="KW-1185">Reference proteome</keyword>
<organism evidence="2 3">
    <name type="scientific">Ophiocordyceps australis</name>
    <dbReference type="NCBI Taxonomy" id="1399860"/>
    <lineage>
        <taxon>Eukaryota</taxon>
        <taxon>Fungi</taxon>
        <taxon>Dikarya</taxon>
        <taxon>Ascomycota</taxon>
        <taxon>Pezizomycotina</taxon>
        <taxon>Sordariomycetes</taxon>
        <taxon>Hypocreomycetidae</taxon>
        <taxon>Hypocreales</taxon>
        <taxon>Ophiocordycipitaceae</taxon>
        <taxon>Ophiocordyceps</taxon>
    </lineage>
</organism>
<feature type="compositionally biased region" description="Low complexity" evidence="1">
    <location>
        <begin position="104"/>
        <end position="117"/>
    </location>
</feature>
<proteinExistence type="predicted"/>
<sequence>MTVCGHQYCEECTAIWFQTHHMCAPSSGLNLVQASHVLLCEPLLNTPLELQAIERVNRIGQRIETTVWLFVLASFVEGSVHDLSARRRLEHASACTPEEEQEKQQQQQQPSLSSSSSAMLLDTATSEQLQQAYLMSHNKEAGDDLWELLFGHVAREPKLPRPTRRLKSVAAWMISFYQRNVALPSVILSYLCMYV</sequence>
<comment type="caution">
    <text evidence="2">The sequence shown here is derived from an EMBL/GenBank/DDBJ whole genome shotgun (WGS) entry which is preliminary data.</text>
</comment>
<dbReference type="OrthoDB" id="5330228at2759"/>
<dbReference type="GO" id="GO:0061630">
    <property type="term" value="F:ubiquitin protein ligase activity"/>
    <property type="evidence" value="ECO:0007669"/>
    <property type="project" value="TreeGrafter"/>
</dbReference>
<accession>A0A2C5YBD8</accession>
<reference evidence="2 3" key="1">
    <citation type="submission" date="2017-06" db="EMBL/GenBank/DDBJ databases">
        <title>Ant-infecting Ophiocordyceps genomes reveal a high diversity of potential behavioral manipulation genes and a possible major role for enterotoxins.</title>
        <authorList>
            <person name="De Bekker C."/>
            <person name="Evans H.C."/>
            <person name="Brachmann A."/>
            <person name="Hughes D.P."/>
        </authorList>
    </citation>
    <scope>NUCLEOTIDE SEQUENCE [LARGE SCALE GENOMIC DNA]</scope>
    <source>
        <strain evidence="2 3">Map64</strain>
    </source>
</reference>
<gene>
    <name evidence="2" type="ORF">CDD81_3790</name>
</gene>
<dbReference type="GO" id="GO:0006974">
    <property type="term" value="P:DNA damage response"/>
    <property type="evidence" value="ECO:0007669"/>
    <property type="project" value="TreeGrafter"/>
</dbReference>
<evidence type="ECO:0000256" key="1">
    <source>
        <dbReference type="SAM" id="MobiDB-lite"/>
    </source>
</evidence>
<dbReference type="GO" id="GO:0005634">
    <property type="term" value="C:nucleus"/>
    <property type="evidence" value="ECO:0007669"/>
    <property type="project" value="TreeGrafter"/>
</dbReference>
<dbReference type="Proteomes" id="UP000226192">
    <property type="component" value="Unassembled WGS sequence"/>
</dbReference>
<name>A0A2C5YBD8_9HYPO</name>
<dbReference type="PANTHER" id="PTHR45865">
    <property type="entry name" value="E3 UBIQUITIN-PROTEIN LIGASE SHPRH FAMILY MEMBER"/>
    <property type="match status" value="1"/>
</dbReference>
<dbReference type="STRING" id="1399860.A0A2C5YBD8"/>
<dbReference type="InterPro" id="IPR027417">
    <property type="entry name" value="P-loop_NTPase"/>
</dbReference>
<dbReference type="SUPFAM" id="SSF52540">
    <property type="entry name" value="P-loop containing nucleoside triphosphate hydrolases"/>
    <property type="match status" value="1"/>
</dbReference>
<dbReference type="EMBL" id="NJET01000024">
    <property type="protein sequence ID" value="PHH64933.1"/>
    <property type="molecule type" value="Genomic_DNA"/>
</dbReference>
<feature type="region of interest" description="Disordered" evidence="1">
    <location>
        <begin position="92"/>
        <end position="117"/>
    </location>
</feature>
<evidence type="ECO:0000313" key="3">
    <source>
        <dbReference type="Proteomes" id="UP000226192"/>
    </source>
</evidence>